<name>Q5AZP0_EMENI</name>
<dbReference type="eggNOG" id="ENOG502RY83">
    <property type="taxonomic scope" value="Eukaryota"/>
</dbReference>
<comment type="subcellular location">
    <subcellularLocation>
        <location evidence="1">Chromosome</location>
        <location evidence="1">Telomere</location>
    </subcellularLocation>
</comment>
<feature type="domain" description="CST complex subunit Stn1 N-terminal" evidence="6">
    <location>
        <begin position="68"/>
        <end position="114"/>
    </location>
</feature>
<accession>C8V1K6</accession>
<accession>Q5AZP0</accession>
<proteinExistence type="predicted"/>
<keyword evidence="4" id="KW-0175">Coiled coil</keyword>
<evidence type="ECO:0000313" key="7">
    <source>
        <dbReference type="EMBL" id="CBF69879.1"/>
    </source>
</evidence>
<dbReference type="GO" id="GO:0000781">
    <property type="term" value="C:chromosome, telomeric region"/>
    <property type="evidence" value="ECO:0007669"/>
    <property type="project" value="UniProtKB-SubCell"/>
</dbReference>
<keyword evidence="8" id="KW-1185">Reference proteome</keyword>
<feature type="region of interest" description="Disordered" evidence="5">
    <location>
        <begin position="1"/>
        <end position="27"/>
    </location>
</feature>
<dbReference type="AlphaFoldDB" id="Q5AZP0"/>
<dbReference type="Pfam" id="PF10451">
    <property type="entry name" value="Stn1"/>
    <property type="match status" value="1"/>
</dbReference>
<dbReference type="KEGG" id="ani:ANIA_06240"/>
<protein>
    <submittedName>
        <fullName evidence="7">OB-fold nucleic acid binding domain (AFU_orthologue AFUA_2G13170)</fullName>
    </submittedName>
</protein>
<dbReference type="RefSeq" id="XP_663844.1">
    <property type="nucleotide sequence ID" value="XM_658752.2"/>
</dbReference>
<keyword evidence="3" id="KW-0779">Telomere</keyword>
<evidence type="ECO:0000256" key="4">
    <source>
        <dbReference type="SAM" id="Coils"/>
    </source>
</evidence>
<evidence type="ECO:0000256" key="3">
    <source>
        <dbReference type="ARBA" id="ARBA00022895"/>
    </source>
</evidence>
<evidence type="ECO:0000259" key="6">
    <source>
        <dbReference type="Pfam" id="PF10451"/>
    </source>
</evidence>
<dbReference type="SUPFAM" id="SSF50249">
    <property type="entry name" value="Nucleic acid-binding proteins"/>
    <property type="match status" value="1"/>
</dbReference>
<dbReference type="STRING" id="227321.Q5AZP0"/>
<dbReference type="InParanoid" id="Q5AZP0"/>
<dbReference type="InterPro" id="IPR018856">
    <property type="entry name" value="Stn1_N"/>
</dbReference>
<evidence type="ECO:0000313" key="8">
    <source>
        <dbReference type="Proteomes" id="UP000000560"/>
    </source>
</evidence>
<keyword evidence="2" id="KW-0158">Chromosome</keyword>
<dbReference type="GeneID" id="2871054"/>
<dbReference type="InterPro" id="IPR012340">
    <property type="entry name" value="NA-bd_OB-fold"/>
</dbReference>
<dbReference type="OMA" id="FCFKASP"/>
<dbReference type="EMBL" id="BN001301">
    <property type="protein sequence ID" value="CBF69879.1"/>
    <property type="molecule type" value="Genomic_DNA"/>
</dbReference>
<feature type="coiled-coil region" evidence="4">
    <location>
        <begin position="223"/>
        <end position="269"/>
    </location>
</feature>
<evidence type="ECO:0000256" key="1">
    <source>
        <dbReference type="ARBA" id="ARBA00004574"/>
    </source>
</evidence>
<reference evidence="8" key="2">
    <citation type="journal article" date="2009" name="Fungal Genet. Biol.">
        <title>The 2008 update of the Aspergillus nidulans genome annotation: a community effort.</title>
        <authorList>
            <person name="Wortman J.R."/>
            <person name="Gilsenan J.M."/>
            <person name="Joardar V."/>
            <person name="Deegan J."/>
            <person name="Clutterbuck J."/>
            <person name="Andersen M.R."/>
            <person name="Archer D."/>
            <person name="Bencina M."/>
            <person name="Braus G."/>
            <person name="Coutinho P."/>
            <person name="von Dohren H."/>
            <person name="Doonan J."/>
            <person name="Driessen A.J."/>
            <person name="Durek P."/>
            <person name="Espeso E."/>
            <person name="Fekete E."/>
            <person name="Flipphi M."/>
            <person name="Estrada C.G."/>
            <person name="Geysens S."/>
            <person name="Goldman G."/>
            <person name="de Groot P.W."/>
            <person name="Hansen K."/>
            <person name="Harris S.D."/>
            <person name="Heinekamp T."/>
            <person name="Helmstaedt K."/>
            <person name="Henrissat B."/>
            <person name="Hofmann G."/>
            <person name="Homan T."/>
            <person name="Horio T."/>
            <person name="Horiuchi H."/>
            <person name="James S."/>
            <person name="Jones M."/>
            <person name="Karaffa L."/>
            <person name="Karanyi Z."/>
            <person name="Kato M."/>
            <person name="Keller N."/>
            <person name="Kelly D.E."/>
            <person name="Kiel J.A."/>
            <person name="Kim J.M."/>
            <person name="van der Klei I.J."/>
            <person name="Klis F.M."/>
            <person name="Kovalchuk A."/>
            <person name="Krasevec N."/>
            <person name="Kubicek C.P."/>
            <person name="Liu B."/>
            <person name="Maccabe A."/>
            <person name="Meyer V."/>
            <person name="Mirabito P."/>
            <person name="Miskei M."/>
            <person name="Mos M."/>
            <person name="Mullins J."/>
            <person name="Nelson D.R."/>
            <person name="Nielsen J."/>
            <person name="Oakley B.R."/>
            <person name="Osmani S.A."/>
            <person name="Pakula T."/>
            <person name="Paszewski A."/>
            <person name="Paulsen I."/>
            <person name="Pilsyk S."/>
            <person name="Pocsi I."/>
            <person name="Punt P.J."/>
            <person name="Ram A.F."/>
            <person name="Ren Q."/>
            <person name="Robellet X."/>
            <person name="Robson G."/>
            <person name="Seiboth B."/>
            <person name="van Solingen P."/>
            <person name="Specht T."/>
            <person name="Sun J."/>
            <person name="Taheri-Talesh N."/>
            <person name="Takeshita N."/>
            <person name="Ussery D."/>
            <person name="vanKuyk P.A."/>
            <person name="Visser H."/>
            <person name="van de Vondervoort P.J."/>
            <person name="de Vries R.P."/>
            <person name="Walton J."/>
            <person name="Xiang X."/>
            <person name="Xiong Y."/>
            <person name="Zeng A.P."/>
            <person name="Brandt B.W."/>
            <person name="Cornell M.J."/>
            <person name="van den Hondel C.A."/>
            <person name="Visser J."/>
            <person name="Oliver S.G."/>
            <person name="Turner G."/>
        </authorList>
    </citation>
    <scope>GENOME REANNOTATION</scope>
    <source>
        <strain evidence="8">FGSC A4 / ATCC 38163 / CBS 112.46 / NRRL 194 / M139</strain>
    </source>
</reference>
<evidence type="ECO:0000256" key="2">
    <source>
        <dbReference type="ARBA" id="ARBA00022454"/>
    </source>
</evidence>
<feature type="compositionally biased region" description="Polar residues" evidence="5">
    <location>
        <begin position="1"/>
        <end position="10"/>
    </location>
</feature>
<evidence type="ECO:0000256" key="5">
    <source>
        <dbReference type="SAM" id="MobiDB-lite"/>
    </source>
</evidence>
<dbReference type="Gene3D" id="2.40.50.140">
    <property type="entry name" value="Nucleic acid-binding proteins"/>
    <property type="match status" value="1"/>
</dbReference>
<gene>
    <name evidence="7" type="ORF">ANIA_06240</name>
</gene>
<organism evidence="7 8">
    <name type="scientific">Emericella nidulans (strain FGSC A4 / ATCC 38163 / CBS 112.46 / NRRL 194 / M139)</name>
    <name type="common">Aspergillus nidulans</name>
    <dbReference type="NCBI Taxonomy" id="227321"/>
    <lineage>
        <taxon>Eukaryota</taxon>
        <taxon>Fungi</taxon>
        <taxon>Dikarya</taxon>
        <taxon>Ascomycota</taxon>
        <taxon>Pezizomycotina</taxon>
        <taxon>Eurotiomycetes</taxon>
        <taxon>Eurotiomycetidae</taxon>
        <taxon>Eurotiales</taxon>
        <taxon>Aspergillaceae</taxon>
        <taxon>Aspergillus</taxon>
        <taxon>Aspergillus subgen. Nidulantes</taxon>
    </lineage>
</organism>
<sequence length="300" mass="34823">MATSDTTSNWSYKNKDRSNNNNNASKQKPKLPFYPAFCFRASPTHFAWIKMGAADVHRLTRRLEYGERGLFFYQNHPIRFVNLVGIIVARADVPRRTILTLDDSTGATVDIVVLKRDPCPIPVAATVESKPKNNTDVHGEDGAQKEMHLTSTTQTPIDITPLQPGKLFQIKGTLSTFRSTNQVQLERFFPVPDTKTEMRFVEARMRFLAEVLTVPWALDEGDIENLRMQADEEGSRIDDEQARHRRRARKRAEREERERRRILKLWEQEEVVREREGKIAREAGRDYMLELERRNRLLSS</sequence>
<dbReference type="HOGENOM" id="CLU_054798_1_1_1"/>
<dbReference type="GO" id="GO:0042162">
    <property type="term" value="F:telomeric DNA binding"/>
    <property type="evidence" value="ECO:0000318"/>
    <property type="project" value="GO_Central"/>
</dbReference>
<reference evidence="8" key="1">
    <citation type="journal article" date="2005" name="Nature">
        <title>Sequencing of Aspergillus nidulans and comparative analysis with A. fumigatus and A. oryzae.</title>
        <authorList>
            <person name="Galagan J.E."/>
            <person name="Calvo S.E."/>
            <person name="Cuomo C."/>
            <person name="Ma L.J."/>
            <person name="Wortman J.R."/>
            <person name="Batzoglou S."/>
            <person name="Lee S.I."/>
            <person name="Basturkmen M."/>
            <person name="Spevak C.C."/>
            <person name="Clutterbuck J."/>
            <person name="Kapitonov V."/>
            <person name="Jurka J."/>
            <person name="Scazzocchio C."/>
            <person name="Farman M."/>
            <person name="Butler J."/>
            <person name="Purcell S."/>
            <person name="Harris S."/>
            <person name="Braus G.H."/>
            <person name="Draht O."/>
            <person name="Busch S."/>
            <person name="D'Enfert C."/>
            <person name="Bouchier C."/>
            <person name="Goldman G.H."/>
            <person name="Bell-Pedersen D."/>
            <person name="Griffiths-Jones S."/>
            <person name="Doonan J.H."/>
            <person name="Yu J."/>
            <person name="Vienken K."/>
            <person name="Pain A."/>
            <person name="Freitag M."/>
            <person name="Selker E.U."/>
            <person name="Archer D.B."/>
            <person name="Penalva M.A."/>
            <person name="Oakley B.R."/>
            <person name="Momany M."/>
            <person name="Tanaka T."/>
            <person name="Kumagai T."/>
            <person name="Asai K."/>
            <person name="Machida M."/>
            <person name="Nierman W.C."/>
            <person name="Denning D.W."/>
            <person name="Caddick M."/>
            <person name="Hynes M."/>
            <person name="Paoletti M."/>
            <person name="Fischer R."/>
            <person name="Miller B."/>
            <person name="Dyer P."/>
            <person name="Sachs M.S."/>
            <person name="Osmani S.A."/>
            <person name="Birren B.W."/>
        </authorList>
    </citation>
    <scope>NUCLEOTIDE SEQUENCE [LARGE SCALE GENOMIC DNA]</scope>
    <source>
        <strain evidence="8">FGSC A4 / ATCC 38163 / CBS 112.46 / NRRL 194 / M139</strain>
    </source>
</reference>
<dbReference type="VEuPathDB" id="FungiDB:AN6240"/>
<dbReference type="Proteomes" id="UP000000560">
    <property type="component" value="Chromosome I"/>
</dbReference>
<dbReference type="OrthoDB" id="77828at2759"/>